<dbReference type="AlphaFoldDB" id="Q6CSD8"/>
<protein>
    <submittedName>
        <fullName evidence="1">KLLA0D01881p</fullName>
    </submittedName>
</protein>
<sequence>MDTKLKERVDQLSRYLDGEDRIKVDKYMTRWIEKMSRASSRVNKYRYKTRTVRLDSAKFSVAPYERVLDTLGESYKGIDVFNRDEFHRALERMVQTTKTEAIFWDSQYVNPITILAHGLRIEFCDGSVVTLKCDSCKETLSLDLCDSEFNQQYASHLLTMHKSVCFWHTSSVPLDIVYYVNKSSVIYEIERIKIQWARYSGLSDRFKSWQLGFPLPEKIKLLCGWFGYQSLQSSDIALLYVLLRGYAPVDGQSETDFGILQCVGSYLTVDVKQVLCNSDFNGHPKWSSHYDQDTILDLLYDTLIEIPDESMQGRISRLKRIITKW</sequence>
<dbReference type="OMA" id="CHAIMTI"/>
<dbReference type="EMBL" id="CR382124">
    <property type="protein sequence ID" value="CAH00247.1"/>
    <property type="molecule type" value="Genomic_DNA"/>
</dbReference>
<organism evidence="1 2">
    <name type="scientific">Kluyveromyces lactis (strain ATCC 8585 / CBS 2359 / DSM 70799 / NBRC 1267 / NRRL Y-1140 / WM37)</name>
    <name type="common">Yeast</name>
    <name type="synonym">Candida sphaerica</name>
    <dbReference type="NCBI Taxonomy" id="284590"/>
    <lineage>
        <taxon>Eukaryota</taxon>
        <taxon>Fungi</taxon>
        <taxon>Dikarya</taxon>
        <taxon>Ascomycota</taxon>
        <taxon>Saccharomycotina</taxon>
        <taxon>Saccharomycetes</taxon>
        <taxon>Saccharomycetales</taxon>
        <taxon>Saccharomycetaceae</taxon>
        <taxon>Kluyveromyces</taxon>
    </lineage>
</organism>
<gene>
    <name evidence="1" type="ORF">KLLA0_D01881g</name>
</gene>
<dbReference type="RefSeq" id="XP_453151.1">
    <property type="nucleotide sequence ID" value="XM_453151.1"/>
</dbReference>
<dbReference type="GeneID" id="2893028"/>
<accession>Q6CSD8</accession>
<dbReference type="KEGG" id="kla:KLLA0_D01881g"/>
<evidence type="ECO:0000313" key="1">
    <source>
        <dbReference type="EMBL" id="CAH00247.1"/>
    </source>
</evidence>
<dbReference type="HOGENOM" id="CLU_855469_0_0_1"/>
<proteinExistence type="predicted"/>
<evidence type="ECO:0000313" key="2">
    <source>
        <dbReference type="Proteomes" id="UP000000598"/>
    </source>
</evidence>
<keyword evidence="2" id="KW-1185">Reference proteome</keyword>
<dbReference type="InParanoid" id="Q6CSD8"/>
<dbReference type="eggNOG" id="ENOG502S4N7">
    <property type="taxonomic scope" value="Eukaryota"/>
</dbReference>
<dbReference type="Proteomes" id="UP000000598">
    <property type="component" value="Chromosome D"/>
</dbReference>
<name>Q6CSD8_KLULA</name>
<dbReference type="PaxDb" id="284590-Q6CSD8"/>
<reference evidence="1 2" key="1">
    <citation type="journal article" date="2004" name="Nature">
        <title>Genome evolution in yeasts.</title>
        <authorList>
            <consortium name="Genolevures"/>
            <person name="Dujon B."/>
            <person name="Sherman D."/>
            <person name="Fischer G."/>
            <person name="Durrens P."/>
            <person name="Casaregola S."/>
            <person name="Lafontaine I."/>
            <person name="de Montigny J."/>
            <person name="Marck C."/>
            <person name="Neuveglise C."/>
            <person name="Talla E."/>
            <person name="Goffard N."/>
            <person name="Frangeul L."/>
            <person name="Aigle M."/>
            <person name="Anthouard V."/>
            <person name="Babour A."/>
            <person name="Barbe V."/>
            <person name="Barnay S."/>
            <person name="Blanchin S."/>
            <person name="Beckerich J.M."/>
            <person name="Beyne E."/>
            <person name="Bleykasten C."/>
            <person name="Boisrame A."/>
            <person name="Boyer J."/>
            <person name="Cattolico L."/>
            <person name="Confanioleri F."/>
            <person name="de Daruvar A."/>
            <person name="Despons L."/>
            <person name="Fabre E."/>
            <person name="Fairhead C."/>
            <person name="Ferry-Dumazet H."/>
            <person name="Groppi A."/>
            <person name="Hantraye F."/>
            <person name="Hennequin C."/>
            <person name="Jauniaux N."/>
            <person name="Joyet P."/>
            <person name="Kachouri R."/>
            <person name="Kerrest A."/>
            <person name="Koszul R."/>
            <person name="Lemaire M."/>
            <person name="Lesur I."/>
            <person name="Ma L."/>
            <person name="Muller H."/>
            <person name="Nicaud J.M."/>
            <person name="Nikolski M."/>
            <person name="Oztas S."/>
            <person name="Ozier-Kalogeropoulos O."/>
            <person name="Pellenz S."/>
            <person name="Potier S."/>
            <person name="Richard G.F."/>
            <person name="Straub M.L."/>
            <person name="Suleau A."/>
            <person name="Swennene D."/>
            <person name="Tekaia F."/>
            <person name="Wesolowski-Louvel M."/>
            <person name="Westhof E."/>
            <person name="Wirth B."/>
            <person name="Zeniou-Meyer M."/>
            <person name="Zivanovic I."/>
            <person name="Bolotin-Fukuhara M."/>
            <person name="Thierry A."/>
            <person name="Bouchier C."/>
            <person name="Caudron B."/>
            <person name="Scarpelli C."/>
            <person name="Gaillardin C."/>
            <person name="Weissenbach J."/>
            <person name="Wincker P."/>
            <person name="Souciet J.L."/>
        </authorList>
    </citation>
    <scope>NUCLEOTIDE SEQUENCE [LARGE SCALE GENOMIC DNA]</scope>
    <source>
        <strain evidence="2">ATCC 8585 / CBS 2359 / DSM 70799 / NBRC 1267 / NRRL Y-1140 / WM37</strain>
    </source>
</reference>